<dbReference type="AlphaFoldDB" id="A0A1I1SNN6"/>
<keyword evidence="2" id="KW-1185">Reference proteome</keyword>
<evidence type="ECO:0000313" key="1">
    <source>
        <dbReference type="EMBL" id="SFD48095.1"/>
    </source>
</evidence>
<gene>
    <name evidence="1" type="ORF">SAMN04488523_101107</name>
</gene>
<name>A0A1I1SNN6_9RHOB</name>
<proteinExistence type="predicted"/>
<dbReference type="Proteomes" id="UP000198977">
    <property type="component" value="Unassembled WGS sequence"/>
</dbReference>
<reference evidence="2" key="1">
    <citation type="submission" date="2016-10" db="EMBL/GenBank/DDBJ databases">
        <authorList>
            <person name="Varghese N."/>
            <person name="Submissions S."/>
        </authorList>
    </citation>
    <scope>NUCLEOTIDE SEQUENCE [LARGE SCALE GENOMIC DNA]</scope>
    <source>
        <strain evidence="2">DSM 11443</strain>
    </source>
</reference>
<keyword evidence="1" id="KW-0449">Lipoprotein</keyword>
<dbReference type="EMBL" id="FOMW01000001">
    <property type="protein sequence ID" value="SFD48095.1"/>
    <property type="molecule type" value="Genomic_DNA"/>
</dbReference>
<evidence type="ECO:0000313" key="2">
    <source>
        <dbReference type="Proteomes" id="UP000198977"/>
    </source>
</evidence>
<protein>
    <submittedName>
        <fullName evidence="1">Apolipoprotein D and lipocalin family protein</fullName>
    </submittedName>
</protein>
<dbReference type="InterPro" id="IPR012674">
    <property type="entry name" value="Calycin"/>
</dbReference>
<organism evidence="1 2">
    <name type="scientific">Sulfitobacter brevis</name>
    <dbReference type="NCBI Taxonomy" id="74348"/>
    <lineage>
        <taxon>Bacteria</taxon>
        <taxon>Pseudomonadati</taxon>
        <taxon>Pseudomonadota</taxon>
        <taxon>Alphaproteobacteria</taxon>
        <taxon>Rhodobacterales</taxon>
        <taxon>Roseobacteraceae</taxon>
        <taxon>Sulfitobacter</taxon>
    </lineage>
</organism>
<sequence length="154" mass="16079">MLVAGVVGACAADKPTAPTAPLSLRNPSAPLGGTSRFDLGRFTGDWVTRACLGPCGATVSFTQSLTGAVIETDTSGSRAYLPGNLGILRATEGDDILVVMWVDEGFRTAVVGTADGRRAAILDRQATGGADRITAAREILDFNGWDISQLRRVK</sequence>
<dbReference type="SUPFAM" id="SSF50814">
    <property type="entry name" value="Lipocalins"/>
    <property type="match status" value="1"/>
</dbReference>
<dbReference type="STRING" id="74348.SAMN04488523_101107"/>
<accession>A0A1I1SNN6</accession>